<organism evidence="4 5">
    <name type="scientific">Labedaea rhizosphaerae</name>
    <dbReference type="NCBI Taxonomy" id="598644"/>
    <lineage>
        <taxon>Bacteria</taxon>
        <taxon>Bacillati</taxon>
        <taxon>Actinomycetota</taxon>
        <taxon>Actinomycetes</taxon>
        <taxon>Pseudonocardiales</taxon>
        <taxon>Pseudonocardiaceae</taxon>
        <taxon>Labedaea</taxon>
    </lineage>
</organism>
<feature type="domain" description="Anti-sigma-D factor RsdA sigma factor binding region" evidence="3">
    <location>
        <begin position="42"/>
        <end position="92"/>
    </location>
</feature>
<evidence type="ECO:0000313" key="5">
    <source>
        <dbReference type="Proteomes" id="UP000295444"/>
    </source>
</evidence>
<keyword evidence="2" id="KW-1133">Transmembrane helix</keyword>
<keyword evidence="2" id="KW-0472">Membrane</keyword>
<keyword evidence="2" id="KW-0812">Transmembrane</keyword>
<feature type="compositionally biased region" description="Polar residues" evidence="1">
    <location>
        <begin position="317"/>
        <end position="338"/>
    </location>
</feature>
<name>A0A4R6SNB5_LABRH</name>
<feature type="transmembrane region" description="Helical" evidence="2">
    <location>
        <begin position="119"/>
        <end position="141"/>
    </location>
</feature>
<evidence type="ECO:0000313" key="4">
    <source>
        <dbReference type="EMBL" id="TDQ05818.1"/>
    </source>
</evidence>
<dbReference type="OrthoDB" id="5191711at2"/>
<protein>
    <submittedName>
        <fullName evidence="4">Anti-sigma-D factor RsdA-like protein</fullName>
    </submittedName>
</protein>
<dbReference type="Proteomes" id="UP000295444">
    <property type="component" value="Unassembled WGS sequence"/>
</dbReference>
<dbReference type="Pfam" id="PF16751">
    <property type="entry name" value="RsdA_SigD_bd"/>
    <property type="match status" value="1"/>
</dbReference>
<comment type="caution">
    <text evidence="4">The sequence shown here is derived from an EMBL/GenBank/DDBJ whole genome shotgun (WGS) entry which is preliminary data.</text>
</comment>
<dbReference type="AlphaFoldDB" id="A0A4R6SNB5"/>
<feature type="region of interest" description="Disordered" evidence="1">
    <location>
        <begin position="223"/>
        <end position="338"/>
    </location>
</feature>
<evidence type="ECO:0000256" key="2">
    <source>
        <dbReference type="SAM" id="Phobius"/>
    </source>
</evidence>
<feature type="compositionally biased region" description="Low complexity" evidence="1">
    <location>
        <begin position="229"/>
        <end position="280"/>
    </location>
</feature>
<evidence type="ECO:0000259" key="3">
    <source>
        <dbReference type="Pfam" id="PF16751"/>
    </source>
</evidence>
<accession>A0A4R6SNB5</accession>
<dbReference type="RefSeq" id="WP_133848502.1">
    <property type="nucleotide sequence ID" value="NZ_SNXZ01000001.1"/>
</dbReference>
<keyword evidence="5" id="KW-1185">Reference proteome</keyword>
<dbReference type="InterPro" id="IPR031928">
    <property type="entry name" value="RsdA_SigD-bd"/>
</dbReference>
<gene>
    <name evidence="4" type="ORF">EV186_1011796</name>
</gene>
<sequence length="338" mass="34644">MADQQGRDGREWLDSVAHGFDHDDDLLPGRLHDDLMDAEAVDLAMVHADDALLDALAGLSGEDLDASLESDLAEDDLNKLLLSWRADVESEPMTEMVDTDTAVALVQSARLRRRHRPRLLVPVAAAAAVLAVSFTGVGLAARDAQPGSPLWGLTRVLYADHARSVEAAASARQDLADAKVALKTGNVNAAASALNNAKQELPAVSPEDGRDDLVAEHEQLLAQIPPPSGGTTTITIPVPPSATGTTTTPTAPSSPSGSVTEDPTSPSTPPSDTTQPTEPTTQPPPSSTTDGTGSSPRDDPSGDGTGTTGDGVSSNGITGDTQSGNVDPGSEQTTSSGG</sequence>
<reference evidence="4 5" key="1">
    <citation type="submission" date="2019-03" db="EMBL/GenBank/DDBJ databases">
        <title>Genomic Encyclopedia of Type Strains, Phase IV (KMG-IV): sequencing the most valuable type-strain genomes for metagenomic binning, comparative biology and taxonomic classification.</title>
        <authorList>
            <person name="Goeker M."/>
        </authorList>
    </citation>
    <scope>NUCLEOTIDE SEQUENCE [LARGE SCALE GENOMIC DNA]</scope>
    <source>
        <strain evidence="4 5">DSM 45361</strain>
    </source>
</reference>
<evidence type="ECO:0000256" key="1">
    <source>
        <dbReference type="SAM" id="MobiDB-lite"/>
    </source>
</evidence>
<proteinExistence type="predicted"/>
<dbReference type="EMBL" id="SNXZ01000001">
    <property type="protein sequence ID" value="TDQ05818.1"/>
    <property type="molecule type" value="Genomic_DNA"/>
</dbReference>